<organism evidence="1 2">
    <name type="scientific">Nocardioides oceani</name>
    <dbReference type="NCBI Taxonomy" id="3058369"/>
    <lineage>
        <taxon>Bacteria</taxon>
        <taxon>Bacillati</taxon>
        <taxon>Actinomycetota</taxon>
        <taxon>Actinomycetes</taxon>
        <taxon>Propionibacteriales</taxon>
        <taxon>Nocardioidaceae</taxon>
        <taxon>Nocardioides</taxon>
    </lineage>
</organism>
<dbReference type="RefSeq" id="WP_268234014.1">
    <property type="nucleotide sequence ID" value="NZ_JAUHJQ010000001.1"/>
</dbReference>
<name>A0ABT8FCQ2_9ACTN</name>
<evidence type="ECO:0000313" key="1">
    <source>
        <dbReference type="EMBL" id="MDN4172200.1"/>
    </source>
</evidence>
<comment type="caution">
    <text evidence="1">The sequence shown here is derived from an EMBL/GenBank/DDBJ whole genome shotgun (WGS) entry which is preliminary data.</text>
</comment>
<dbReference type="Proteomes" id="UP001168620">
    <property type="component" value="Unassembled WGS sequence"/>
</dbReference>
<proteinExistence type="predicted"/>
<keyword evidence="2" id="KW-1185">Reference proteome</keyword>
<accession>A0ABT8FCQ2</accession>
<protein>
    <submittedName>
        <fullName evidence="1">Uncharacterized protein</fullName>
    </submittedName>
</protein>
<reference evidence="1" key="1">
    <citation type="submission" date="2023-06" db="EMBL/GenBank/DDBJ databases">
        <title>Draft genome sequence of Nocardioides sp. SOB77.</title>
        <authorList>
            <person name="Zhang G."/>
        </authorList>
    </citation>
    <scope>NUCLEOTIDE SEQUENCE</scope>
    <source>
        <strain evidence="1">SOB77</strain>
    </source>
</reference>
<sequence length="40" mass="4308">MRAFSERSGQKSGGMIWRWNSLRLAAIGASAAEAAERNVA</sequence>
<gene>
    <name evidence="1" type="ORF">QWY28_04525</name>
</gene>
<evidence type="ECO:0000313" key="2">
    <source>
        <dbReference type="Proteomes" id="UP001168620"/>
    </source>
</evidence>
<dbReference type="EMBL" id="JAUHJQ010000001">
    <property type="protein sequence ID" value="MDN4172200.1"/>
    <property type="molecule type" value="Genomic_DNA"/>
</dbReference>